<feature type="non-terminal residue" evidence="1">
    <location>
        <position position="518"/>
    </location>
</feature>
<accession>A0ACC1JE23</accession>
<gene>
    <name evidence="1" type="ORF">FBU59_001372</name>
</gene>
<name>A0ACC1JE23_9FUNG</name>
<keyword evidence="2" id="KW-1185">Reference proteome</keyword>
<comment type="caution">
    <text evidence="1">The sequence shown here is derived from an EMBL/GenBank/DDBJ whole genome shotgun (WGS) entry which is preliminary data.</text>
</comment>
<organism evidence="1 2">
    <name type="scientific">Linderina macrospora</name>
    <dbReference type="NCBI Taxonomy" id="4868"/>
    <lineage>
        <taxon>Eukaryota</taxon>
        <taxon>Fungi</taxon>
        <taxon>Fungi incertae sedis</taxon>
        <taxon>Zoopagomycota</taxon>
        <taxon>Kickxellomycotina</taxon>
        <taxon>Kickxellomycetes</taxon>
        <taxon>Kickxellales</taxon>
        <taxon>Kickxellaceae</taxon>
        <taxon>Linderina</taxon>
    </lineage>
</organism>
<sequence length="518" mass="56632">MNSTLPSIDVVLAQTEIRSTEDLTRALNGTALPLQHRLALAWAIYDGSSKALQRVSSVLVRRNELLARWLFSTMLRELKAKNKEQYKLCSDVAAIRLLLGVLERINTTLSENMKLETRTVLSGPLMPLFTASLAGQLGAEQEAQIEAVADLWQYIVGSTLDGAEALAAQPDQLAQLLRLLVGHCLATDSTKLRDDLLRLVESVAVVLRSVSETTTNARKMFSMFDKDLLVPVLQLIGDLDKSLAKDSLLDLLQVSLFHADCMGEFATALQEHSEKGVLGSHSYVKRFFDLVASTECMDALPELFNRYLQASALVCPETRSLAQTTLGLAAVSASPLSMTQEAVSTACLQMFAYLYSVCLPKQAEARAMGAMNRLVNVYYGNRCFGTANNASIVSRDVFHKQIEILETWLAKVVTPILANPPSDPEIARLALSAVDIALDAAPDSVQEHSSQIVSAFARVPPTIEDVARSVLDHMVATFTKARQLDVLVQRIASTEYHESDGCHNMLVSAPFVKALDLA</sequence>
<dbReference type="EMBL" id="JANBPW010000589">
    <property type="protein sequence ID" value="KAJ1948927.1"/>
    <property type="molecule type" value="Genomic_DNA"/>
</dbReference>
<protein>
    <submittedName>
        <fullName evidence="1">Uncharacterized protein</fullName>
    </submittedName>
</protein>
<proteinExistence type="predicted"/>
<evidence type="ECO:0000313" key="1">
    <source>
        <dbReference type="EMBL" id="KAJ1948927.1"/>
    </source>
</evidence>
<dbReference type="Proteomes" id="UP001150603">
    <property type="component" value="Unassembled WGS sequence"/>
</dbReference>
<reference evidence="1" key="1">
    <citation type="submission" date="2022-07" db="EMBL/GenBank/DDBJ databases">
        <title>Phylogenomic reconstructions and comparative analyses of Kickxellomycotina fungi.</title>
        <authorList>
            <person name="Reynolds N.K."/>
            <person name="Stajich J.E."/>
            <person name="Barry K."/>
            <person name="Grigoriev I.V."/>
            <person name="Crous P."/>
            <person name="Smith M.E."/>
        </authorList>
    </citation>
    <scope>NUCLEOTIDE SEQUENCE</scope>
    <source>
        <strain evidence="1">NRRL 5244</strain>
    </source>
</reference>
<evidence type="ECO:0000313" key="2">
    <source>
        <dbReference type="Proteomes" id="UP001150603"/>
    </source>
</evidence>